<sequence length="171" mass="20220">MYLRKATIQDFKKVIELLNKSINLLKSENIDQWQDNMPNEDTFKEDIEKQRLYVLVFDGQVVGMATIHEEIEESYENLNSGKWINDDRYATIHRFSVDTDFSGKKFGNFLFACLISVAVSKGFKTIKIDTHKDNLRMQYLIQKNDFKYCGNFYIDGVNDEKNFRLAYQWVI</sequence>
<proteinExistence type="predicted"/>
<dbReference type="Proteomes" id="UP000014984">
    <property type="component" value="Chromosome"/>
</dbReference>
<dbReference type="STRING" id="1276220.STAIW_v1c02550"/>
<dbReference type="AlphaFoldDB" id="S5LT93"/>
<dbReference type="Gene3D" id="3.40.630.30">
    <property type="match status" value="1"/>
</dbReference>
<dbReference type="GO" id="GO:0016747">
    <property type="term" value="F:acyltransferase activity, transferring groups other than amino-acyl groups"/>
    <property type="evidence" value="ECO:0007669"/>
    <property type="project" value="InterPro"/>
</dbReference>
<dbReference type="eggNOG" id="COG1670">
    <property type="taxonomic scope" value="Bacteria"/>
</dbReference>
<dbReference type="Pfam" id="PF00583">
    <property type="entry name" value="Acetyltransf_1"/>
    <property type="match status" value="1"/>
</dbReference>
<feature type="domain" description="N-acetyltransferase" evidence="1">
    <location>
        <begin position="1"/>
        <end position="171"/>
    </location>
</feature>
<dbReference type="EMBL" id="CP005074">
    <property type="protein sequence ID" value="AGR40919.1"/>
    <property type="molecule type" value="Genomic_DNA"/>
</dbReference>
<dbReference type="InterPro" id="IPR016181">
    <property type="entry name" value="Acyl_CoA_acyltransferase"/>
</dbReference>
<name>S5LT93_9MOLU</name>
<dbReference type="HOGENOM" id="CLU_013985_13_0_14"/>
<dbReference type="SUPFAM" id="SSF55729">
    <property type="entry name" value="Acyl-CoA N-acyltransferases (Nat)"/>
    <property type="match status" value="1"/>
</dbReference>
<accession>S5LT93</accession>
<evidence type="ECO:0000259" key="1">
    <source>
        <dbReference type="PROSITE" id="PS51186"/>
    </source>
</evidence>
<protein>
    <submittedName>
        <fullName evidence="2">Acetyltransferase</fullName>
    </submittedName>
</protein>
<keyword evidence="2" id="KW-0808">Transferase</keyword>
<dbReference type="InterPro" id="IPR000182">
    <property type="entry name" value="GNAT_dom"/>
</dbReference>
<reference evidence="2 3" key="1">
    <citation type="journal article" date="2013" name="Genome Biol. Evol.">
        <title>Comparison of metabolic capacities and inference of gene content evolution in mosquito-associated Spiroplasma diminutum and S. taiwanense.</title>
        <authorList>
            <person name="Lo W.S."/>
            <person name="Ku C."/>
            <person name="Chen L.L."/>
            <person name="Chang T.H."/>
            <person name="Kuo C.H."/>
        </authorList>
    </citation>
    <scope>NUCLEOTIDE SEQUENCE [LARGE SCALE GENOMIC DNA]</scope>
    <source>
        <strain evidence="2">CT-1</strain>
    </source>
</reference>
<keyword evidence="3" id="KW-1185">Reference proteome</keyword>
<gene>
    <name evidence="2" type="ORF">STAIW_v1c02550</name>
</gene>
<dbReference type="CDD" id="cd04301">
    <property type="entry name" value="NAT_SF"/>
    <property type="match status" value="1"/>
</dbReference>
<organism evidence="2 3">
    <name type="scientific">Spiroplasma taiwanense CT-1</name>
    <dbReference type="NCBI Taxonomy" id="1276220"/>
    <lineage>
        <taxon>Bacteria</taxon>
        <taxon>Bacillati</taxon>
        <taxon>Mycoplasmatota</taxon>
        <taxon>Mollicutes</taxon>
        <taxon>Entomoplasmatales</taxon>
        <taxon>Spiroplasmataceae</taxon>
        <taxon>Spiroplasma</taxon>
    </lineage>
</organism>
<evidence type="ECO:0000313" key="2">
    <source>
        <dbReference type="EMBL" id="AGR40919.1"/>
    </source>
</evidence>
<dbReference type="PROSITE" id="PS51186">
    <property type="entry name" value="GNAT"/>
    <property type="match status" value="1"/>
</dbReference>
<dbReference type="KEGG" id="stai:STAIW_v1c02550"/>
<dbReference type="PATRIC" id="fig|1276220.3.peg.257"/>
<evidence type="ECO:0000313" key="3">
    <source>
        <dbReference type="Proteomes" id="UP000014984"/>
    </source>
</evidence>